<keyword evidence="1" id="KW-1133">Transmembrane helix</keyword>
<keyword evidence="1" id="KW-0812">Transmembrane</keyword>
<dbReference type="Proteomes" id="UP000304912">
    <property type="component" value="Chromosome"/>
</dbReference>
<dbReference type="AlphaFoldDB" id="A0A5B7YBK5"/>
<accession>A0A5B7YBK5</accession>
<sequence length="138" mass="14719">MSFLTSLMTTRKQAQLSQKASAVTQWLCKGVGATLFISVLNIALLLCGALADSTDVVSAVIENPFIGPVTVASLGMLVACKAIYHAFRNAIFGDLFKYTPARRAGVISSKSSLTHTEFAVSQRVRLSHGSRAPPLSFT</sequence>
<keyword evidence="1" id="KW-0472">Membrane</keyword>
<dbReference type="KEGG" id="salk:FBQ74_03480"/>
<keyword evidence="3" id="KW-1185">Reference proteome</keyword>
<dbReference type="EMBL" id="CP039852">
    <property type="protein sequence ID" value="QCZ92586.1"/>
    <property type="molecule type" value="Genomic_DNA"/>
</dbReference>
<protein>
    <submittedName>
        <fullName evidence="2">Uncharacterized protein</fullName>
    </submittedName>
</protein>
<proteinExistence type="predicted"/>
<feature type="transmembrane region" description="Helical" evidence="1">
    <location>
        <begin position="26"/>
        <end position="51"/>
    </location>
</feature>
<organism evidence="2 3">
    <name type="scientific">Salinimonas iocasae</name>
    <dbReference type="NCBI Taxonomy" id="2572577"/>
    <lineage>
        <taxon>Bacteria</taxon>
        <taxon>Pseudomonadati</taxon>
        <taxon>Pseudomonadota</taxon>
        <taxon>Gammaproteobacteria</taxon>
        <taxon>Alteromonadales</taxon>
        <taxon>Alteromonadaceae</taxon>
        <taxon>Alteromonas/Salinimonas group</taxon>
        <taxon>Salinimonas</taxon>
    </lineage>
</organism>
<evidence type="ECO:0000313" key="2">
    <source>
        <dbReference type="EMBL" id="QCZ92586.1"/>
    </source>
</evidence>
<dbReference type="RefSeq" id="WP_139755338.1">
    <property type="nucleotide sequence ID" value="NZ_CP039852.1"/>
</dbReference>
<evidence type="ECO:0000256" key="1">
    <source>
        <dbReference type="SAM" id="Phobius"/>
    </source>
</evidence>
<feature type="transmembrane region" description="Helical" evidence="1">
    <location>
        <begin position="66"/>
        <end position="87"/>
    </location>
</feature>
<gene>
    <name evidence="2" type="ORF">FBQ74_03480</name>
</gene>
<reference evidence="2 3" key="1">
    <citation type="submission" date="2019-04" db="EMBL/GenBank/DDBJ databases">
        <title>Salinimonas iocasae sp. nov., a halophilic bacterium isolated from the outer tube casing of tubeworms in Okinawa Trough.</title>
        <authorList>
            <person name="Zhang H."/>
            <person name="Wang H."/>
            <person name="Li C."/>
        </authorList>
    </citation>
    <scope>NUCLEOTIDE SEQUENCE [LARGE SCALE GENOMIC DNA]</scope>
    <source>
        <strain evidence="2 3">KX18D6</strain>
    </source>
</reference>
<dbReference type="OrthoDB" id="6304930at2"/>
<name>A0A5B7YBK5_9ALTE</name>
<evidence type="ECO:0000313" key="3">
    <source>
        <dbReference type="Proteomes" id="UP000304912"/>
    </source>
</evidence>